<dbReference type="EMBL" id="JAJEQM010000004">
    <property type="protein sequence ID" value="MCC2210013.1"/>
    <property type="molecule type" value="Genomic_DNA"/>
</dbReference>
<proteinExistence type="predicted"/>
<feature type="domain" description="Phorbol-ester/DAG-type" evidence="1">
    <location>
        <begin position="27"/>
        <end position="79"/>
    </location>
</feature>
<evidence type="ECO:0000259" key="1">
    <source>
        <dbReference type="PROSITE" id="PS50081"/>
    </source>
</evidence>
<evidence type="ECO:0000313" key="3">
    <source>
        <dbReference type="Proteomes" id="UP001198242"/>
    </source>
</evidence>
<name>A0AAE3DXV1_9FIRM</name>
<dbReference type="RefSeq" id="WP_308456043.1">
    <property type="nucleotide sequence ID" value="NZ_JAJEQM010000004.1"/>
</dbReference>
<dbReference type="AlphaFoldDB" id="A0AAE3DXV1"/>
<dbReference type="InterPro" id="IPR022025">
    <property type="entry name" value="Amidoligase_2"/>
</dbReference>
<gene>
    <name evidence="2" type="ORF">LKE05_04300</name>
</gene>
<dbReference type="PROSITE" id="PS50081">
    <property type="entry name" value="ZF_DAG_PE_2"/>
    <property type="match status" value="1"/>
</dbReference>
<organism evidence="2 3">
    <name type="scientific">Hominilimicola fabiformis</name>
    <dbReference type="NCBI Taxonomy" id="2885356"/>
    <lineage>
        <taxon>Bacteria</taxon>
        <taxon>Bacillati</taxon>
        <taxon>Bacillota</taxon>
        <taxon>Clostridia</taxon>
        <taxon>Eubacteriales</taxon>
        <taxon>Oscillospiraceae</taxon>
        <taxon>Hominilimicola</taxon>
    </lineage>
</organism>
<dbReference type="Proteomes" id="UP001198242">
    <property type="component" value="Unassembled WGS sequence"/>
</dbReference>
<dbReference type="InterPro" id="IPR002219">
    <property type="entry name" value="PKC_DAG/PE"/>
</dbReference>
<comment type="caution">
    <text evidence="2">The sequence shown here is derived from an EMBL/GenBank/DDBJ whole genome shotgun (WGS) entry which is preliminary data.</text>
</comment>
<sequence length="356" mass="41358">MSEENKNVRCDLCGEEVSSQNAIRFDGTILCTDCFNQRVTECSHCGRSIWRDDSRNGEYCQDCYDNLYETCTECGDDVCRDDVCYHNDEPYCQNCYDEINDSIIHDYYYKPDPIFYGKGQPHYGIELEIDEGGEYDDNAERILNIGNRINEHIYCKHDGSLDEGFEIVSHPATLEYHTKTILWKKILDEALEMGYYSHNSGTCGLHVHINRAALGESVEEQENTIARIVYFFEKFWDKILRFSRRTETQADRWASRYGCSMDNPKESLKGAKTSGLGRYTAVNLTNTFTVELRIFRGTLRYKTFMATLQFVDLLCEMAINLTDEEFQTMTWKEFAETVSADKAELKEYLKIRGLEE</sequence>
<reference evidence="2 3" key="1">
    <citation type="submission" date="2021-10" db="EMBL/GenBank/DDBJ databases">
        <title>Anaerobic single-cell dispensing facilitates the cultivation of human gut bacteria.</title>
        <authorList>
            <person name="Afrizal A."/>
        </authorList>
    </citation>
    <scope>NUCLEOTIDE SEQUENCE [LARGE SCALE GENOMIC DNA]</scope>
    <source>
        <strain evidence="2 3">CLA-AA-H232</strain>
    </source>
</reference>
<dbReference type="Gene3D" id="2.10.110.10">
    <property type="entry name" value="Cysteine Rich Protein"/>
    <property type="match status" value="1"/>
</dbReference>
<evidence type="ECO:0000313" key="2">
    <source>
        <dbReference type="EMBL" id="MCC2210013.1"/>
    </source>
</evidence>
<accession>A0AAE3DXV1</accession>
<dbReference type="Pfam" id="PF12224">
    <property type="entry name" value="Amidoligase_2"/>
    <property type="match status" value="1"/>
</dbReference>
<protein>
    <submittedName>
        <fullName evidence="2">Amidoligase family protein</fullName>
    </submittedName>
</protein>
<keyword evidence="3" id="KW-1185">Reference proteome</keyword>